<dbReference type="InterPro" id="IPR002885">
    <property type="entry name" value="PPR_rpt"/>
</dbReference>
<evidence type="ECO:0000256" key="1">
    <source>
        <dbReference type="ARBA" id="ARBA00022737"/>
    </source>
</evidence>
<feature type="repeat" description="PPR" evidence="2">
    <location>
        <begin position="83"/>
        <end position="117"/>
    </location>
</feature>
<sequence>MAFELFSDMQKSYVKHDHVTITTLLSACNDKLASSLVIQLHTQIVKHGYGAIFVVSNTLIDSFAKCGLIEYAQRVFDEIPRRDCVSFNALIMGYLKDGILQKALNLFVQMRNLGVKPSEFTFAAILSAVSGMDALGLGMQVHGYVIKANYGWNLFVNNAILDLYVKNEKLIEAKEFFNEMPEFDGVSYNILITGYAWNMQCKECINLYRELLLTNFKKKNYPFASLLSMCANLPNLEMGMEIHAQAIHCSADEDAFVTNALVDMYAKCGDLEDSKRCFRDGIEFSVSWTAMISGNEILAICI</sequence>
<organism evidence="3 4">
    <name type="scientific">Amborella trichopoda</name>
    <dbReference type="NCBI Taxonomy" id="13333"/>
    <lineage>
        <taxon>Eukaryota</taxon>
        <taxon>Viridiplantae</taxon>
        <taxon>Streptophyta</taxon>
        <taxon>Embryophyta</taxon>
        <taxon>Tracheophyta</taxon>
        <taxon>Spermatophyta</taxon>
        <taxon>Magnoliopsida</taxon>
        <taxon>Amborellales</taxon>
        <taxon>Amborellaceae</taxon>
        <taxon>Amborella</taxon>
    </lineage>
</organism>
<reference evidence="4" key="1">
    <citation type="journal article" date="2013" name="Science">
        <title>The Amborella genome and the evolution of flowering plants.</title>
        <authorList>
            <consortium name="Amborella Genome Project"/>
        </authorList>
    </citation>
    <scope>NUCLEOTIDE SEQUENCE [LARGE SCALE GENOMIC DNA]</scope>
</reference>
<dbReference type="PANTHER" id="PTHR47926">
    <property type="entry name" value="PENTATRICOPEPTIDE REPEAT-CONTAINING PROTEIN"/>
    <property type="match status" value="1"/>
</dbReference>
<evidence type="ECO:0008006" key="5">
    <source>
        <dbReference type="Google" id="ProtNLM"/>
    </source>
</evidence>
<protein>
    <recommendedName>
        <fullName evidence="5">Pentacotripeptide-repeat region of PRORP domain-containing protein</fullName>
    </recommendedName>
</protein>
<dbReference type="Proteomes" id="UP000017836">
    <property type="component" value="Unassembled WGS sequence"/>
</dbReference>
<dbReference type="GO" id="GO:0009451">
    <property type="term" value="P:RNA modification"/>
    <property type="evidence" value="ECO:0007669"/>
    <property type="project" value="InterPro"/>
</dbReference>
<dbReference type="NCBIfam" id="TIGR00756">
    <property type="entry name" value="PPR"/>
    <property type="match status" value="1"/>
</dbReference>
<accession>U5D0L5</accession>
<dbReference type="PROSITE" id="PS51375">
    <property type="entry name" value="PPR"/>
    <property type="match status" value="1"/>
</dbReference>
<dbReference type="OMA" id="QCKECIN"/>
<dbReference type="Pfam" id="PF01535">
    <property type="entry name" value="PPR"/>
    <property type="match status" value="3"/>
</dbReference>
<name>U5D0L5_AMBTC</name>
<dbReference type="GO" id="GO:0003723">
    <property type="term" value="F:RNA binding"/>
    <property type="evidence" value="ECO:0007669"/>
    <property type="project" value="InterPro"/>
</dbReference>
<evidence type="ECO:0000313" key="4">
    <source>
        <dbReference type="Proteomes" id="UP000017836"/>
    </source>
</evidence>
<dbReference type="eggNOG" id="KOG4197">
    <property type="taxonomic scope" value="Eukaryota"/>
</dbReference>
<dbReference type="InterPro" id="IPR046960">
    <property type="entry name" value="PPR_At4g14850-like_plant"/>
</dbReference>
<dbReference type="FunFam" id="1.25.40.10:FF:000381">
    <property type="entry name" value="Pentatricopeptide repeat-containing protein"/>
    <property type="match status" value="1"/>
</dbReference>
<dbReference type="EMBL" id="KI392075">
    <property type="protein sequence ID" value="ERN19136.1"/>
    <property type="molecule type" value="Genomic_DNA"/>
</dbReference>
<keyword evidence="4" id="KW-1185">Reference proteome</keyword>
<gene>
    <name evidence="3" type="ORF">AMTR_s00061p00158010</name>
</gene>
<dbReference type="HOGENOM" id="CLU_002706_0_3_1"/>
<dbReference type="InterPro" id="IPR011990">
    <property type="entry name" value="TPR-like_helical_dom_sf"/>
</dbReference>
<dbReference type="Pfam" id="PF13041">
    <property type="entry name" value="PPR_2"/>
    <property type="match status" value="1"/>
</dbReference>
<proteinExistence type="predicted"/>
<dbReference type="Gramene" id="ERN19136">
    <property type="protein sequence ID" value="ERN19136"/>
    <property type="gene ID" value="AMTR_s00061p00158010"/>
</dbReference>
<evidence type="ECO:0000313" key="3">
    <source>
        <dbReference type="EMBL" id="ERN19136.1"/>
    </source>
</evidence>
<evidence type="ECO:0000256" key="2">
    <source>
        <dbReference type="PROSITE-ProRule" id="PRU00708"/>
    </source>
</evidence>
<keyword evidence="1" id="KW-0677">Repeat</keyword>
<dbReference type="Gene3D" id="1.25.40.10">
    <property type="entry name" value="Tetratricopeptide repeat domain"/>
    <property type="match status" value="2"/>
</dbReference>
<dbReference type="AlphaFoldDB" id="U5D0L5"/>